<dbReference type="InterPro" id="IPR051081">
    <property type="entry name" value="HTH_MetalResp_TranReg"/>
</dbReference>
<proteinExistence type="predicted"/>
<evidence type="ECO:0000256" key="3">
    <source>
        <dbReference type="ARBA" id="ARBA00023163"/>
    </source>
</evidence>
<dbReference type="GO" id="GO:0003677">
    <property type="term" value="F:DNA binding"/>
    <property type="evidence" value="ECO:0007669"/>
    <property type="project" value="UniProtKB-KW"/>
</dbReference>
<dbReference type="AlphaFoldDB" id="A0A1W1XR45"/>
<evidence type="ECO:0000313" key="5">
    <source>
        <dbReference type="EMBL" id="SMC26332.1"/>
    </source>
</evidence>
<gene>
    <name evidence="5" type="ORF">SAMN02745134_02788</name>
</gene>
<dbReference type="PANTHER" id="PTHR33154">
    <property type="entry name" value="TRANSCRIPTIONAL REGULATOR, ARSR FAMILY"/>
    <property type="match status" value="1"/>
</dbReference>
<dbReference type="OrthoDB" id="6957498at2"/>
<evidence type="ECO:0000256" key="2">
    <source>
        <dbReference type="ARBA" id="ARBA00023125"/>
    </source>
</evidence>
<dbReference type="Proteomes" id="UP000192468">
    <property type="component" value="Unassembled WGS sequence"/>
</dbReference>
<evidence type="ECO:0000313" key="6">
    <source>
        <dbReference type="Proteomes" id="UP000192468"/>
    </source>
</evidence>
<dbReference type="InterPro" id="IPR036388">
    <property type="entry name" value="WH-like_DNA-bd_sf"/>
</dbReference>
<dbReference type="PROSITE" id="PS50987">
    <property type="entry name" value="HTH_ARSR_2"/>
    <property type="match status" value="1"/>
</dbReference>
<dbReference type="EMBL" id="FWXH01000012">
    <property type="protein sequence ID" value="SMC26332.1"/>
    <property type="molecule type" value="Genomic_DNA"/>
</dbReference>
<name>A0A1W1XR45_9CLOT</name>
<dbReference type="Gene3D" id="1.10.10.10">
    <property type="entry name" value="Winged helix-like DNA-binding domain superfamily/Winged helix DNA-binding domain"/>
    <property type="match status" value="1"/>
</dbReference>
<dbReference type="RefSeq" id="WP_084116598.1">
    <property type="nucleotide sequence ID" value="NZ_FWXH01000012.1"/>
</dbReference>
<dbReference type="SMART" id="SM00418">
    <property type="entry name" value="HTH_ARSR"/>
    <property type="match status" value="1"/>
</dbReference>
<dbReference type="CDD" id="cd00090">
    <property type="entry name" value="HTH_ARSR"/>
    <property type="match status" value="1"/>
</dbReference>
<dbReference type="Pfam" id="PF01022">
    <property type="entry name" value="HTH_5"/>
    <property type="match status" value="1"/>
</dbReference>
<dbReference type="SUPFAM" id="SSF46785">
    <property type="entry name" value="Winged helix' DNA-binding domain"/>
    <property type="match status" value="1"/>
</dbReference>
<dbReference type="InterPro" id="IPR011991">
    <property type="entry name" value="ArsR-like_HTH"/>
</dbReference>
<keyword evidence="1" id="KW-0805">Transcription regulation</keyword>
<keyword evidence="6" id="KW-1185">Reference proteome</keyword>
<feature type="domain" description="HTH arsR-type" evidence="4">
    <location>
        <begin position="11"/>
        <end position="106"/>
    </location>
</feature>
<dbReference type="STRING" id="1121291.SAMN02745134_02788"/>
<organism evidence="5 6">
    <name type="scientific">Clostridium acidisoli DSM 12555</name>
    <dbReference type="NCBI Taxonomy" id="1121291"/>
    <lineage>
        <taxon>Bacteria</taxon>
        <taxon>Bacillati</taxon>
        <taxon>Bacillota</taxon>
        <taxon>Clostridia</taxon>
        <taxon>Eubacteriales</taxon>
        <taxon>Clostridiaceae</taxon>
        <taxon>Clostridium</taxon>
    </lineage>
</organism>
<dbReference type="PANTHER" id="PTHR33154:SF33">
    <property type="entry name" value="TRANSCRIPTIONAL REPRESSOR SDPR"/>
    <property type="match status" value="1"/>
</dbReference>
<keyword evidence="3" id="KW-0804">Transcription</keyword>
<dbReference type="GO" id="GO:0003700">
    <property type="term" value="F:DNA-binding transcription factor activity"/>
    <property type="evidence" value="ECO:0007669"/>
    <property type="project" value="InterPro"/>
</dbReference>
<dbReference type="InterPro" id="IPR001845">
    <property type="entry name" value="HTH_ArsR_DNA-bd_dom"/>
</dbReference>
<dbReference type="InterPro" id="IPR036390">
    <property type="entry name" value="WH_DNA-bd_sf"/>
</dbReference>
<dbReference type="PRINTS" id="PR00778">
    <property type="entry name" value="HTHARSR"/>
</dbReference>
<sequence length="112" mass="12982">MGNEHNALACGNFIEDSIDFDFYKALFDPVRSKILVYIASSGKKSVNEIAENFTQDRSVISRHLDLMSRYGIISKTKINRYVFYEVNSTFILDKFEETTENLKRLLEITKSK</sequence>
<evidence type="ECO:0000259" key="4">
    <source>
        <dbReference type="PROSITE" id="PS50987"/>
    </source>
</evidence>
<reference evidence="5 6" key="1">
    <citation type="submission" date="2017-04" db="EMBL/GenBank/DDBJ databases">
        <authorList>
            <person name="Afonso C.L."/>
            <person name="Miller P.J."/>
            <person name="Scott M.A."/>
            <person name="Spackman E."/>
            <person name="Goraichik I."/>
            <person name="Dimitrov K.M."/>
            <person name="Suarez D.L."/>
            <person name="Swayne D.E."/>
        </authorList>
    </citation>
    <scope>NUCLEOTIDE SEQUENCE [LARGE SCALE GENOMIC DNA]</scope>
    <source>
        <strain evidence="5 6">DSM 12555</strain>
    </source>
</reference>
<keyword evidence="2" id="KW-0238">DNA-binding</keyword>
<protein>
    <submittedName>
        <fullName evidence="5">Transcriptional regulator, ArsR family</fullName>
    </submittedName>
</protein>
<evidence type="ECO:0000256" key="1">
    <source>
        <dbReference type="ARBA" id="ARBA00023015"/>
    </source>
</evidence>
<accession>A0A1W1XR45</accession>